<evidence type="ECO:0000313" key="2">
    <source>
        <dbReference type="Proteomes" id="UP001201262"/>
    </source>
</evidence>
<comment type="caution">
    <text evidence="1">The sequence shown here is derived from an EMBL/GenBank/DDBJ whole genome shotgun (WGS) entry which is preliminary data.</text>
</comment>
<dbReference type="RefSeq" id="XP_046078304.1">
    <property type="nucleotide sequence ID" value="XM_046217785.1"/>
</dbReference>
<organism evidence="1 2">
    <name type="scientific">Talaromyces proteolyticus</name>
    <dbReference type="NCBI Taxonomy" id="1131652"/>
    <lineage>
        <taxon>Eukaryota</taxon>
        <taxon>Fungi</taxon>
        <taxon>Dikarya</taxon>
        <taxon>Ascomycota</taxon>
        <taxon>Pezizomycotina</taxon>
        <taxon>Eurotiomycetes</taxon>
        <taxon>Eurotiomycetidae</taxon>
        <taxon>Eurotiales</taxon>
        <taxon>Trichocomaceae</taxon>
        <taxon>Talaromyces</taxon>
        <taxon>Talaromyces sect. Bacilispori</taxon>
    </lineage>
</organism>
<protein>
    <recommendedName>
        <fullName evidence="3">F-box domain-containing protein</fullName>
    </recommendedName>
</protein>
<evidence type="ECO:0000313" key="1">
    <source>
        <dbReference type="EMBL" id="KAH8705683.1"/>
    </source>
</evidence>
<dbReference type="GeneID" id="70248072"/>
<sequence>MMRFKGPSLEALSHHDLFSATRVCRDFNGIVNPILYRNVRFHLSGQILSIDRLLDRLEIFSMPGFNLTQYTRRVMVSGSWYWSYDQLESDLGQENMVSPAVRMFNALIATCISKMWGLREFIWDAHITPTQQLISVLSLASNLKLLQLRVSTNDTPFPYFHPTLRLDGYINLRSLTLIHINTSAILHPIGNVLFSSKNLDELSLRADESRQLLFRPTFDDWAGQKVLNLKTLDLRGFVDLDSPSQPMWDYLSLVDLKILTLETTPSLLENPENVWGMLTAGKTNLVSTSLITFIASFSGLESLCLTPSLQPQATHVIPSCLACLARLHSSSLRVLSVLTRNENEETYGLDQNCLEFISVQCALLEEFGFGLSMHNLSYMDHVFRIPLLRVLHIQTLTNRSDYAIEHNENCLREQVSKYLARGCTPCIQYIAFDAGPVYSLTRNPVRWSIISECLGYCYDTVIFRDRSLDWMTTYLY</sequence>
<name>A0AAD4L4D7_9EURO</name>
<evidence type="ECO:0008006" key="3">
    <source>
        <dbReference type="Google" id="ProtNLM"/>
    </source>
</evidence>
<accession>A0AAD4L4D7</accession>
<reference evidence="1" key="1">
    <citation type="submission" date="2021-12" db="EMBL/GenBank/DDBJ databases">
        <title>Convergent genome expansion in fungi linked to evolution of root-endophyte symbiosis.</title>
        <authorList>
            <consortium name="DOE Joint Genome Institute"/>
            <person name="Ke Y.-H."/>
            <person name="Bonito G."/>
            <person name="Liao H.-L."/>
            <person name="Looney B."/>
            <person name="Rojas-Flechas A."/>
            <person name="Nash J."/>
            <person name="Hameed K."/>
            <person name="Schadt C."/>
            <person name="Martin F."/>
            <person name="Crous P.W."/>
            <person name="Miettinen O."/>
            <person name="Magnuson J.K."/>
            <person name="Labbe J."/>
            <person name="Jacobson D."/>
            <person name="Doktycz M.J."/>
            <person name="Veneault-Fourrey C."/>
            <person name="Kuo A."/>
            <person name="Mondo S."/>
            <person name="Calhoun S."/>
            <person name="Riley R."/>
            <person name="Ohm R."/>
            <person name="LaButti K."/>
            <person name="Andreopoulos B."/>
            <person name="Pangilinan J."/>
            <person name="Nolan M."/>
            <person name="Tritt A."/>
            <person name="Clum A."/>
            <person name="Lipzen A."/>
            <person name="Daum C."/>
            <person name="Barry K."/>
            <person name="Grigoriev I.V."/>
            <person name="Vilgalys R."/>
        </authorList>
    </citation>
    <scope>NUCLEOTIDE SEQUENCE</scope>
    <source>
        <strain evidence="1">PMI_201</strain>
    </source>
</reference>
<gene>
    <name evidence="1" type="ORF">BGW36DRAFT_393226</name>
</gene>
<keyword evidence="2" id="KW-1185">Reference proteome</keyword>
<dbReference type="EMBL" id="JAJTJA010000001">
    <property type="protein sequence ID" value="KAH8705683.1"/>
    <property type="molecule type" value="Genomic_DNA"/>
</dbReference>
<dbReference type="AlphaFoldDB" id="A0AAD4L4D7"/>
<proteinExistence type="predicted"/>
<dbReference type="Proteomes" id="UP001201262">
    <property type="component" value="Unassembled WGS sequence"/>
</dbReference>